<name>A0A9N8YWY7_9GLOM</name>
<organism evidence="2 3">
    <name type="scientific">Paraglomus brasilianum</name>
    <dbReference type="NCBI Taxonomy" id="144538"/>
    <lineage>
        <taxon>Eukaryota</taxon>
        <taxon>Fungi</taxon>
        <taxon>Fungi incertae sedis</taxon>
        <taxon>Mucoromycota</taxon>
        <taxon>Glomeromycotina</taxon>
        <taxon>Glomeromycetes</taxon>
        <taxon>Paraglomerales</taxon>
        <taxon>Paraglomeraceae</taxon>
        <taxon>Paraglomus</taxon>
    </lineage>
</organism>
<dbReference type="Pfam" id="PF00069">
    <property type="entry name" value="Pkinase"/>
    <property type="match status" value="1"/>
</dbReference>
<dbReference type="OrthoDB" id="2379186at2759"/>
<dbReference type="SMART" id="SM00220">
    <property type="entry name" value="S_TKc"/>
    <property type="match status" value="1"/>
</dbReference>
<proteinExistence type="predicted"/>
<evidence type="ECO:0000313" key="2">
    <source>
        <dbReference type="EMBL" id="CAG8455037.1"/>
    </source>
</evidence>
<dbReference type="Gene3D" id="1.10.510.10">
    <property type="entry name" value="Transferase(Phosphotransferase) domain 1"/>
    <property type="match status" value="1"/>
</dbReference>
<reference evidence="2" key="1">
    <citation type="submission" date="2021-06" db="EMBL/GenBank/DDBJ databases">
        <authorList>
            <person name="Kallberg Y."/>
            <person name="Tangrot J."/>
            <person name="Rosling A."/>
        </authorList>
    </citation>
    <scope>NUCLEOTIDE SEQUENCE</scope>
    <source>
        <strain evidence="2">BR232B</strain>
    </source>
</reference>
<feature type="domain" description="Protein kinase" evidence="1">
    <location>
        <begin position="220"/>
        <end position="427"/>
    </location>
</feature>
<protein>
    <submittedName>
        <fullName evidence="2">8317_t:CDS:1</fullName>
    </submittedName>
</protein>
<dbReference type="InterPro" id="IPR000719">
    <property type="entry name" value="Prot_kinase_dom"/>
</dbReference>
<dbReference type="GO" id="GO:0004672">
    <property type="term" value="F:protein kinase activity"/>
    <property type="evidence" value="ECO:0007669"/>
    <property type="project" value="InterPro"/>
</dbReference>
<dbReference type="GO" id="GO:0005524">
    <property type="term" value="F:ATP binding"/>
    <property type="evidence" value="ECO:0007669"/>
    <property type="project" value="InterPro"/>
</dbReference>
<evidence type="ECO:0000313" key="3">
    <source>
        <dbReference type="Proteomes" id="UP000789739"/>
    </source>
</evidence>
<gene>
    <name evidence="2" type="ORF">PBRASI_LOCUS264</name>
</gene>
<sequence>MCTLAVLFLNYAPYTNHYADIASSITASLSYVPTLEKLPEALQQPFEIPIPIENDVYQAIQSRILNIEKWFVSSMTSGYHAGRLSRTVASVFEMDVFHGTEMFQTKMIDHCIDDVGKDKKAYHDIEQARNELTNKMNLWSPSLYGQLPYLFGYASAAEFIQFFALHPRNEYGTSKTTIQSTPISSYLALNNTVGMHKVLSCVINMVRIIGALEPFFPLQPIRIGHIEHCNYGNNCFGKVQFFDTYVIKSISNFTAYKFTTKDVLNKVYRQTKYAGGIIHAQEAPKFEHNRYKVVLEPLGLSVKPTTESELKVAIKCILLGLNAIHKADLVHRDIRWSNVIQVPENDWQLIDLEHSGKARGEPGFLLQWWAPEMIDEYQRYNQAADIYMVGKLMDTCNVILSENAMVFRDKLTDVNPKRRLTAEAAFNTLW</sequence>
<dbReference type="SUPFAM" id="SSF56112">
    <property type="entry name" value="Protein kinase-like (PK-like)"/>
    <property type="match status" value="1"/>
</dbReference>
<keyword evidence="3" id="KW-1185">Reference proteome</keyword>
<dbReference type="AlphaFoldDB" id="A0A9N8YWY7"/>
<accession>A0A9N8YWY7</accession>
<comment type="caution">
    <text evidence="2">The sequence shown here is derived from an EMBL/GenBank/DDBJ whole genome shotgun (WGS) entry which is preliminary data.</text>
</comment>
<dbReference type="InterPro" id="IPR011009">
    <property type="entry name" value="Kinase-like_dom_sf"/>
</dbReference>
<dbReference type="EMBL" id="CAJVPI010000012">
    <property type="protein sequence ID" value="CAG8455037.1"/>
    <property type="molecule type" value="Genomic_DNA"/>
</dbReference>
<evidence type="ECO:0000259" key="1">
    <source>
        <dbReference type="SMART" id="SM00220"/>
    </source>
</evidence>
<dbReference type="Proteomes" id="UP000789739">
    <property type="component" value="Unassembled WGS sequence"/>
</dbReference>